<dbReference type="InterPro" id="IPR027275">
    <property type="entry name" value="PRC-brl_dom"/>
</dbReference>
<reference evidence="2 3" key="1">
    <citation type="submission" date="2018-06" db="EMBL/GenBank/DDBJ databases">
        <title>Genomic Encyclopedia of Archaeal and Bacterial Type Strains, Phase II (KMG-II): from individual species to whole genera.</title>
        <authorList>
            <person name="Goeker M."/>
        </authorList>
    </citation>
    <scope>NUCLEOTIDE SEQUENCE [LARGE SCALE GENOMIC DNA]</scope>
    <source>
        <strain evidence="2 3">DSM 22011</strain>
    </source>
</reference>
<evidence type="ECO:0000259" key="1">
    <source>
        <dbReference type="Pfam" id="PF05239"/>
    </source>
</evidence>
<dbReference type="AlphaFoldDB" id="A0A327YKI2"/>
<dbReference type="Proteomes" id="UP000249165">
    <property type="component" value="Unassembled WGS sequence"/>
</dbReference>
<proteinExistence type="predicted"/>
<dbReference type="EMBL" id="QLMG01000011">
    <property type="protein sequence ID" value="RAK18789.1"/>
    <property type="molecule type" value="Genomic_DNA"/>
</dbReference>
<keyword evidence="3" id="KW-1185">Reference proteome</keyword>
<protein>
    <submittedName>
        <fullName evidence="2">PRC-barrel domain protein</fullName>
    </submittedName>
</protein>
<name>A0A327YKI2_9RHOB</name>
<organism evidence="2 3">
    <name type="scientific">Salipiger aestuarii</name>
    <dbReference type="NCBI Taxonomy" id="568098"/>
    <lineage>
        <taxon>Bacteria</taxon>
        <taxon>Pseudomonadati</taxon>
        <taxon>Pseudomonadota</taxon>
        <taxon>Alphaproteobacteria</taxon>
        <taxon>Rhodobacterales</taxon>
        <taxon>Roseobacteraceae</taxon>
        <taxon>Salipiger</taxon>
    </lineage>
</organism>
<dbReference type="InterPro" id="IPR011033">
    <property type="entry name" value="PRC_barrel-like_sf"/>
</dbReference>
<accession>A0A327YKI2</accession>
<dbReference type="Gene3D" id="2.30.30.240">
    <property type="entry name" value="PRC-barrel domain"/>
    <property type="match status" value="1"/>
</dbReference>
<dbReference type="Pfam" id="PF05239">
    <property type="entry name" value="PRC"/>
    <property type="match status" value="1"/>
</dbReference>
<evidence type="ECO:0000313" key="3">
    <source>
        <dbReference type="Proteomes" id="UP000249165"/>
    </source>
</evidence>
<dbReference type="OrthoDB" id="7865530at2"/>
<dbReference type="SUPFAM" id="SSF50346">
    <property type="entry name" value="PRC-barrel domain"/>
    <property type="match status" value="1"/>
</dbReference>
<sequence length="227" mass="24141">MLYSLTDLLTWKLDAEAEGLVLSDLVFDAGSGRLVYVSLSTGRDSEGQALAPAALLGAPDPASRSLPMRITEKELSDAPRWTGETYQVDSLVSAMPPLVVGPFGATHAPLALAAFLPSSDDEDRPTDPRAEAALDRYDRLGRWLDRPVFGSDAEMGHLADMLWDPQANRIAYLVIGRGGFFSSRRHAVPFSALSYRAPGAKGGHLVLDLPASALDAAPAPDSLLGGE</sequence>
<comment type="caution">
    <text evidence="2">The sequence shown here is derived from an EMBL/GenBank/DDBJ whole genome shotgun (WGS) entry which is preliminary data.</text>
</comment>
<feature type="domain" description="PRC-barrel" evidence="1">
    <location>
        <begin position="143"/>
        <end position="195"/>
    </location>
</feature>
<evidence type="ECO:0000313" key="2">
    <source>
        <dbReference type="EMBL" id="RAK18789.1"/>
    </source>
</evidence>
<gene>
    <name evidence="2" type="ORF">ATI53_101168</name>
</gene>
<dbReference type="RefSeq" id="WP_111550173.1">
    <property type="nucleotide sequence ID" value="NZ_LIQE01000010.1"/>
</dbReference>